<dbReference type="Pfam" id="PF00271">
    <property type="entry name" value="Helicase_C"/>
    <property type="match status" value="1"/>
</dbReference>
<evidence type="ECO:0000259" key="3">
    <source>
        <dbReference type="PROSITE" id="PS51194"/>
    </source>
</evidence>
<dbReference type="PROSITE" id="PS51194">
    <property type="entry name" value="HELICASE_CTER"/>
    <property type="match status" value="1"/>
</dbReference>
<dbReference type="InterPro" id="IPR027417">
    <property type="entry name" value="P-loop_NTPase"/>
</dbReference>
<evidence type="ECO:0000313" key="5">
    <source>
        <dbReference type="Proteomes" id="UP000295416"/>
    </source>
</evidence>
<keyword evidence="4" id="KW-0067">ATP-binding</keyword>
<dbReference type="InterPro" id="IPR000330">
    <property type="entry name" value="SNF2_N"/>
</dbReference>
<dbReference type="CDD" id="cd18793">
    <property type="entry name" value="SF2_C_SNF"/>
    <property type="match status" value="1"/>
</dbReference>
<protein>
    <submittedName>
        <fullName evidence="4">SNF2 family DNA or RNA helicase</fullName>
    </submittedName>
</protein>
<evidence type="ECO:0000313" key="4">
    <source>
        <dbReference type="EMBL" id="TCP28919.1"/>
    </source>
</evidence>
<dbReference type="InterPro" id="IPR049730">
    <property type="entry name" value="SNF2/RAD54-like_C"/>
</dbReference>
<comment type="caution">
    <text evidence="4">The sequence shown here is derived from an EMBL/GenBank/DDBJ whole genome shotgun (WGS) entry which is preliminary data.</text>
</comment>
<keyword evidence="4" id="KW-0347">Helicase</keyword>
<proteinExistence type="predicted"/>
<keyword evidence="1" id="KW-0378">Hydrolase</keyword>
<evidence type="ECO:0000259" key="2">
    <source>
        <dbReference type="PROSITE" id="PS51192"/>
    </source>
</evidence>
<dbReference type="PROSITE" id="PS51192">
    <property type="entry name" value="HELICASE_ATP_BIND_1"/>
    <property type="match status" value="1"/>
</dbReference>
<accession>A0A4R2P2G6</accession>
<dbReference type="Pfam" id="PF12419">
    <property type="entry name" value="DUF3670"/>
    <property type="match status" value="1"/>
</dbReference>
<gene>
    <name evidence="4" type="ORF">EV207_11441</name>
</gene>
<dbReference type="SMART" id="SM00487">
    <property type="entry name" value="DEXDc"/>
    <property type="match status" value="1"/>
</dbReference>
<evidence type="ECO:0000256" key="1">
    <source>
        <dbReference type="ARBA" id="ARBA00022801"/>
    </source>
</evidence>
<dbReference type="Pfam" id="PF00176">
    <property type="entry name" value="SNF2-rel_dom"/>
    <property type="match status" value="1"/>
</dbReference>
<dbReference type="CDD" id="cd18012">
    <property type="entry name" value="DEXQc_arch_SWI2_SNF2"/>
    <property type="match status" value="1"/>
</dbReference>
<dbReference type="GO" id="GO:0004386">
    <property type="term" value="F:helicase activity"/>
    <property type="evidence" value="ECO:0007669"/>
    <property type="project" value="UniProtKB-KW"/>
</dbReference>
<dbReference type="Gene3D" id="3.40.50.300">
    <property type="entry name" value="P-loop containing nucleotide triphosphate hydrolases"/>
    <property type="match status" value="1"/>
</dbReference>
<dbReference type="FunFam" id="3.40.50.300:FF:000533">
    <property type="entry name" value="Helicase, Snf2 family"/>
    <property type="match status" value="1"/>
</dbReference>
<dbReference type="GO" id="GO:0016787">
    <property type="term" value="F:hydrolase activity"/>
    <property type="evidence" value="ECO:0007669"/>
    <property type="project" value="UniProtKB-KW"/>
</dbReference>
<dbReference type="Gene3D" id="3.40.50.10810">
    <property type="entry name" value="Tandem AAA-ATPase domain"/>
    <property type="match status" value="1"/>
</dbReference>
<dbReference type="InterPro" id="IPR014001">
    <property type="entry name" value="Helicase_ATP-bd"/>
</dbReference>
<dbReference type="RefSeq" id="WP_132746222.1">
    <property type="nucleotide sequence ID" value="NZ_SLXK01000014.1"/>
</dbReference>
<dbReference type="SUPFAM" id="SSF52540">
    <property type="entry name" value="P-loop containing nucleoside triphosphate hydrolases"/>
    <property type="match status" value="2"/>
</dbReference>
<dbReference type="SMART" id="SM00490">
    <property type="entry name" value="HELICc"/>
    <property type="match status" value="1"/>
</dbReference>
<dbReference type="AlphaFoldDB" id="A0A4R2P2G6"/>
<dbReference type="InterPro" id="IPR022138">
    <property type="entry name" value="DUF3670"/>
</dbReference>
<dbReference type="Proteomes" id="UP000295416">
    <property type="component" value="Unassembled WGS sequence"/>
</dbReference>
<dbReference type="InterPro" id="IPR038718">
    <property type="entry name" value="SNF2-like_sf"/>
</dbReference>
<reference evidence="4 5" key="1">
    <citation type="submission" date="2019-03" db="EMBL/GenBank/DDBJ databases">
        <title>Genomic Encyclopedia of Type Strains, Phase IV (KMG-IV): sequencing the most valuable type-strain genomes for metagenomic binning, comparative biology and taxonomic classification.</title>
        <authorList>
            <person name="Goeker M."/>
        </authorList>
    </citation>
    <scope>NUCLEOTIDE SEQUENCE [LARGE SCALE GENOMIC DNA]</scope>
    <source>
        <strain evidence="4 5">DSM 19377</strain>
    </source>
</reference>
<dbReference type="OrthoDB" id="9760715at2"/>
<sequence>MHDHLQITFIPTIDGDRKFFIWLTDEDGKPKKRKSGGLYNVLRSDTEWREAFHLEPPIKSEATFQVNSEMITTPGLLFSMNQLFRVFRHPSFNKEIKFSFIYGETVPFFREIAGALKISLENGQFYPAMYNVEKEGETYFFSQWLPVCSLYEQSGLMAGWLKQLPPVALSAEILSEIKVMQWLHLLISYWTDAIIRQTAGPAFDSVIDEWQEQQIAGYDSGADWFHQLISTEPGFVQVSHNVGEINALQALESTINSWTAAISKDQPSYLIESLKDFKQSFMRPHITPEELSFRFNPENLEDPFERDSPWHVDLVVNGQQNGRSGVFSLDDILSGNPRNLMWFFEKLEDVRGAMPGSIARELYVNSGESMVLSTEDVYEFYRNESFLNDNLIVLSFPSWMEVRKSDEGIDMDLEIDTKSSMFSLSSIINYNWRISVGDLSLSAEEFKQLVKQQRPFIKRGNEWIQLPFEQMLAAYGSLDETELLVGSKPRVLDALRLTAARRRKRKKDVNLKIGASLENYLTALFKKPTKNLTVPLSFKGELRPYQKTGFTWLAHLEEKGVGGCLADDMGLGKTIQTIAYLARILDQKKGPALIICPTSLMGNWMREINSFAPNLRVYSHHGTARYSSDHFQEALERFDIIITSYTLFTREIEHLSKYVWSSAVLDEAQAIKNPQTKKSRAVRQINARHRVVLTGTPIENRLEELWSIMEFLNPGYLGSLKGFREKFARPIEKNNDQAKAKLLTQMIQPFLLRREKTDKRIIKDLPEKQETKELCYLSKAQATLYQSVVDQLVQKVSQSEGMKRKGMILSTLTKLKQVCDHPSLVADDTQGEDSGKMTRLFEIVDALFEKNEKVLVFTQYVKMGKLLIERVAKRHSDAKVFFLHGSLTPEKREKMIRAFRSNENEKTLFVLSLKAGGLGLNLTEANHVIHYDRWWNPAVEDQATDRAYRIGQHRNVQVHKLICEGTLEQRIDELIEKKKGLSKQILGKGEGWITELTDKEIYELIRLREKVMS</sequence>
<feature type="domain" description="Helicase ATP-binding" evidence="2">
    <location>
        <begin position="554"/>
        <end position="715"/>
    </location>
</feature>
<organism evidence="4 5">
    <name type="scientific">Scopulibacillus darangshiensis</name>
    <dbReference type="NCBI Taxonomy" id="442528"/>
    <lineage>
        <taxon>Bacteria</taxon>
        <taxon>Bacillati</taxon>
        <taxon>Bacillota</taxon>
        <taxon>Bacilli</taxon>
        <taxon>Bacillales</taxon>
        <taxon>Sporolactobacillaceae</taxon>
        <taxon>Scopulibacillus</taxon>
    </lineage>
</organism>
<dbReference type="EMBL" id="SLXK01000014">
    <property type="protein sequence ID" value="TCP28919.1"/>
    <property type="molecule type" value="Genomic_DNA"/>
</dbReference>
<keyword evidence="5" id="KW-1185">Reference proteome</keyword>
<name>A0A4R2P2G6_9BACL</name>
<feature type="domain" description="Helicase C-terminal" evidence="3">
    <location>
        <begin position="839"/>
        <end position="997"/>
    </location>
</feature>
<dbReference type="InterPro" id="IPR001650">
    <property type="entry name" value="Helicase_C-like"/>
</dbReference>
<dbReference type="GO" id="GO:0005524">
    <property type="term" value="F:ATP binding"/>
    <property type="evidence" value="ECO:0007669"/>
    <property type="project" value="InterPro"/>
</dbReference>
<keyword evidence="4" id="KW-0547">Nucleotide-binding</keyword>
<dbReference type="PANTHER" id="PTHR10799">
    <property type="entry name" value="SNF2/RAD54 HELICASE FAMILY"/>
    <property type="match status" value="1"/>
</dbReference>